<dbReference type="EMBL" id="KN832870">
    <property type="protein sequence ID" value="KIN07394.1"/>
    <property type="molecule type" value="Genomic_DNA"/>
</dbReference>
<keyword evidence="2" id="KW-0812">Transmembrane</keyword>
<reference evidence="4" key="2">
    <citation type="submission" date="2015-01" db="EMBL/GenBank/DDBJ databases">
        <title>Evolutionary Origins and Diversification of the Mycorrhizal Mutualists.</title>
        <authorList>
            <consortium name="DOE Joint Genome Institute"/>
            <consortium name="Mycorrhizal Genomics Consortium"/>
            <person name="Kohler A."/>
            <person name="Kuo A."/>
            <person name="Nagy L.G."/>
            <person name="Floudas D."/>
            <person name="Copeland A."/>
            <person name="Barry K.W."/>
            <person name="Cichocki N."/>
            <person name="Veneault-Fourrey C."/>
            <person name="LaButti K."/>
            <person name="Lindquist E.A."/>
            <person name="Lipzen A."/>
            <person name="Lundell T."/>
            <person name="Morin E."/>
            <person name="Murat C."/>
            <person name="Riley R."/>
            <person name="Ohm R."/>
            <person name="Sun H."/>
            <person name="Tunlid A."/>
            <person name="Henrissat B."/>
            <person name="Grigoriev I.V."/>
            <person name="Hibbett D.S."/>
            <person name="Martin F."/>
        </authorList>
    </citation>
    <scope>NUCLEOTIDE SEQUENCE [LARGE SCALE GENOMIC DNA]</scope>
    <source>
        <strain evidence="4">Zn</strain>
    </source>
</reference>
<reference evidence="3 4" key="1">
    <citation type="submission" date="2014-04" db="EMBL/GenBank/DDBJ databases">
        <authorList>
            <consortium name="DOE Joint Genome Institute"/>
            <person name="Kuo A."/>
            <person name="Martino E."/>
            <person name="Perotto S."/>
            <person name="Kohler A."/>
            <person name="Nagy L.G."/>
            <person name="Floudas D."/>
            <person name="Copeland A."/>
            <person name="Barry K.W."/>
            <person name="Cichocki N."/>
            <person name="Veneault-Fourrey C."/>
            <person name="LaButti K."/>
            <person name="Lindquist E.A."/>
            <person name="Lipzen A."/>
            <person name="Lundell T."/>
            <person name="Morin E."/>
            <person name="Murat C."/>
            <person name="Sun H."/>
            <person name="Tunlid A."/>
            <person name="Henrissat B."/>
            <person name="Grigoriev I.V."/>
            <person name="Hibbett D.S."/>
            <person name="Martin F."/>
            <person name="Nordberg H.P."/>
            <person name="Cantor M.N."/>
            <person name="Hua S.X."/>
        </authorList>
    </citation>
    <scope>NUCLEOTIDE SEQUENCE [LARGE SCALE GENOMIC DNA]</scope>
    <source>
        <strain evidence="3 4">Zn</strain>
    </source>
</reference>
<protein>
    <submittedName>
        <fullName evidence="3">Uncharacterized protein</fullName>
    </submittedName>
</protein>
<keyword evidence="2" id="KW-1133">Transmembrane helix</keyword>
<sequence length="252" mass="28347">MQVFNKIKSLRLGKAKTSAKHPPSKVDSTRQTDPLTASPRQNDSPVDSVSTMSGRWTELCMRSDQWPQVLLGNLSSPDSASTTRISYVDNLLYHTAKLHEHHWKLLGQQEKYQNLCSTEQWDAIQHDLALYTKAIQAFELWLQHSHLDPDFSQRDRPEDASYIQGPQDGCAIVQLQRPQSPSRDQGESRHGQEGMQRRINRVGAEMDMTMGSRGNAPLMTKQFLVIGGVMIAATAYAALLTMVAGLRWASRM</sequence>
<feature type="compositionally biased region" description="Basic and acidic residues" evidence="1">
    <location>
        <begin position="184"/>
        <end position="196"/>
    </location>
</feature>
<evidence type="ECO:0000313" key="3">
    <source>
        <dbReference type="EMBL" id="KIN07394.1"/>
    </source>
</evidence>
<dbReference type="Proteomes" id="UP000054321">
    <property type="component" value="Unassembled WGS sequence"/>
</dbReference>
<keyword evidence="2" id="KW-0472">Membrane</keyword>
<accession>A0A0C3D7Q6</accession>
<organism evidence="3 4">
    <name type="scientific">Oidiodendron maius (strain Zn)</name>
    <dbReference type="NCBI Taxonomy" id="913774"/>
    <lineage>
        <taxon>Eukaryota</taxon>
        <taxon>Fungi</taxon>
        <taxon>Dikarya</taxon>
        <taxon>Ascomycota</taxon>
        <taxon>Pezizomycotina</taxon>
        <taxon>Leotiomycetes</taxon>
        <taxon>Leotiomycetes incertae sedis</taxon>
        <taxon>Myxotrichaceae</taxon>
        <taxon>Oidiodendron</taxon>
    </lineage>
</organism>
<proteinExistence type="predicted"/>
<feature type="transmembrane region" description="Helical" evidence="2">
    <location>
        <begin position="223"/>
        <end position="246"/>
    </location>
</feature>
<dbReference type="InParanoid" id="A0A0C3D7Q6"/>
<evidence type="ECO:0000313" key="4">
    <source>
        <dbReference type="Proteomes" id="UP000054321"/>
    </source>
</evidence>
<dbReference type="AlphaFoldDB" id="A0A0C3D7Q6"/>
<feature type="region of interest" description="Disordered" evidence="1">
    <location>
        <begin position="1"/>
        <end position="50"/>
    </location>
</feature>
<dbReference type="HOGENOM" id="CLU_1103078_0_0_1"/>
<gene>
    <name evidence="3" type="ORF">OIDMADRAFT_47303</name>
</gene>
<feature type="compositionally biased region" description="Basic residues" evidence="1">
    <location>
        <begin position="8"/>
        <end position="23"/>
    </location>
</feature>
<evidence type="ECO:0000256" key="1">
    <source>
        <dbReference type="SAM" id="MobiDB-lite"/>
    </source>
</evidence>
<feature type="compositionally biased region" description="Polar residues" evidence="1">
    <location>
        <begin position="29"/>
        <end position="50"/>
    </location>
</feature>
<keyword evidence="4" id="KW-1185">Reference proteome</keyword>
<name>A0A0C3D7Q6_OIDMZ</name>
<evidence type="ECO:0000256" key="2">
    <source>
        <dbReference type="SAM" id="Phobius"/>
    </source>
</evidence>
<feature type="region of interest" description="Disordered" evidence="1">
    <location>
        <begin position="176"/>
        <end position="197"/>
    </location>
</feature>